<reference evidence="1 2" key="1">
    <citation type="submission" date="2020-04" db="EMBL/GenBank/DDBJ databases">
        <authorList>
            <person name="De Canck E."/>
        </authorList>
    </citation>
    <scope>NUCLEOTIDE SEQUENCE [LARGE SCALE GENOMIC DNA]</scope>
    <source>
        <strain evidence="1 2">LMG 29542</strain>
    </source>
</reference>
<organism evidence="1 2">
    <name type="scientific">Paraburkholderia humisilvae</name>
    <dbReference type="NCBI Taxonomy" id="627669"/>
    <lineage>
        <taxon>Bacteria</taxon>
        <taxon>Pseudomonadati</taxon>
        <taxon>Pseudomonadota</taxon>
        <taxon>Betaproteobacteria</taxon>
        <taxon>Burkholderiales</taxon>
        <taxon>Burkholderiaceae</taxon>
        <taxon>Paraburkholderia</taxon>
    </lineage>
</organism>
<accession>A0A6J5DPL2</accession>
<proteinExistence type="predicted"/>
<evidence type="ECO:0000313" key="1">
    <source>
        <dbReference type="EMBL" id="CAB3756200.1"/>
    </source>
</evidence>
<gene>
    <name evidence="1" type="ORF">LMG29542_02805</name>
</gene>
<keyword evidence="2" id="KW-1185">Reference proteome</keyword>
<evidence type="ECO:0000313" key="2">
    <source>
        <dbReference type="Proteomes" id="UP000494363"/>
    </source>
</evidence>
<dbReference type="RefSeq" id="WP_175227053.1">
    <property type="nucleotide sequence ID" value="NZ_CADIKH010000011.1"/>
</dbReference>
<protein>
    <submittedName>
        <fullName evidence="1">Uncharacterized protein</fullName>
    </submittedName>
</protein>
<name>A0A6J5DPL2_9BURK</name>
<sequence>MSRKTRTASQLQDEVSRRLHRLQDIVDEGVKIRVPRPQLQEPDASGCNWDTKHFGNMAGHERAVAEVVAMVRKEFNLSTEAKHLNSLFGEPSPE</sequence>
<dbReference type="Proteomes" id="UP000494363">
    <property type="component" value="Unassembled WGS sequence"/>
</dbReference>
<dbReference type="AlphaFoldDB" id="A0A6J5DPL2"/>
<dbReference type="EMBL" id="CADIKH010000011">
    <property type="protein sequence ID" value="CAB3756200.1"/>
    <property type="molecule type" value="Genomic_DNA"/>
</dbReference>